<dbReference type="PRINTS" id="PR00778">
    <property type="entry name" value="HTHARSR"/>
</dbReference>
<accession>A0A0H2Y007</accession>
<dbReference type="AlphaFoldDB" id="A0A0H2Y007"/>
<dbReference type="InterPro" id="IPR011991">
    <property type="entry name" value="ArsR-like_HTH"/>
</dbReference>
<dbReference type="Pfam" id="PF12840">
    <property type="entry name" value="HTH_20"/>
    <property type="match status" value="1"/>
</dbReference>
<evidence type="ECO:0000259" key="1">
    <source>
        <dbReference type="PROSITE" id="PS50987"/>
    </source>
</evidence>
<dbReference type="CDD" id="cd00090">
    <property type="entry name" value="HTH_ARSR"/>
    <property type="match status" value="1"/>
</dbReference>
<dbReference type="NCBIfam" id="NF033788">
    <property type="entry name" value="HTH_metalloreg"/>
    <property type="match status" value="1"/>
</dbReference>
<dbReference type="Gene3D" id="1.10.10.10">
    <property type="entry name" value="Winged helix-like DNA-binding domain superfamily/Winged helix DNA-binding domain"/>
    <property type="match status" value="1"/>
</dbReference>
<protein>
    <submittedName>
        <fullName evidence="2">Transcriptional regulator, ArsR family</fullName>
    </submittedName>
</protein>
<sequence>MPATSPTLSRMDNLQAGLSDVFHALADPTRCAIVSALGQGERTVSALAAPFDMALPSFMKHVAVLERSGLVATRKTGRSRTCVLVGSRLTEAEAWLAAQRAQWEARSDRLVEFVERRHQEEQDVSQPRRTR</sequence>
<dbReference type="PROSITE" id="PS50987">
    <property type="entry name" value="HTH_ARSR_2"/>
    <property type="match status" value="1"/>
</dbReference>
<feature type="domain" description="HTH arsR-type" evidence="1">
    <location>
        <begin position="10"/>
        <end position="104"/>
    </location>
</feature>
<dbReference type="InterPro" id="IPR001845">
    <property type="entry name" value="HTH_ArsR_DNA-bd_dom"/>
</dbReference>
<reference evidence="2" key="1">
    <citation type="submission" date="2006-05" db="EMBL/GenBank/DDBJ databases">
        <title>Complete sequence of chromosome 2 of Burkholderia cenocepacia AU 1054.</title>
        <authorList>
            <consortium name="US DOE Joint Genome Institute"/>
            <person name="Copeland A."/>
            <person name="Lucas S."/>
            <person name="Lapidus A."/>
            <person name="Barry K."/>
            <person name="Detter J.C."/>
            <person name="Glavina del Rio T."/>
            <person name="Hammon N."/>
            <person name="Israni S."/>
            <person name="Dalin E."/>
            <person name="Tice H."/>
            <person name="Pitluck S."/>
            <person name="Chain P."/>
            <person name="Malfatti S."/>
            <person name="Shin M."/>
            <person name="Vergez L."/>
            <person name="Schmutz J."/>
            <person name="Larimer F."/>
            <person name="Land M."/>
            <person name="Hauser L."/>
            <person name="Kyrpides N."/>
            <person name="Lykidis A."/>
            <person name="LiPuma J.J."/>
            <person name="Konstantinidis K."/>
            <person name="Tiedje J.M."/>
            <person name="Richardson P."/>
        </authorList>
    </citation>
    <scope>NUCLEOTIDE SEQUENCE [LARGE SCALE GENOMIC DNA]</scope>
    <source>
        <strain evidence="2">AU 1054</strain>
    </source>
</reference>
<gene>
    <name evidence="2" type="ordered locus">Bcen_5402</name>
</gene>
<dbReference type="SUPFAM" id="SSF46785">
    <property type="entry name" value="Winged helix' DNA-binding domain"/>
    <property type="match status" value="1"/>
</dbReference>
<dbReference type="PANTHER" id="PTHR38600">
    <property type="entry name" value="TRANSCRIPTIONAL REGULATORY PROTEIN"/>
    <property type="match status" value="1"/>
</dbReference>
<proteinExistence type="predicted"/>
<dbReference type="InterPro" id="IPR036390">
    <property type="entry name" value="WH_DNA-bd_sf"/>
</dbReference>
<dbReference type="SMART" id="SM00418">
    <property type="entry name" value="HTH_ARSR"/>
    <property type="match status" value="1"/>
</dbReference>
<dbReference type="InterPro" id="IPR036388">
    <property type="entry name" value="WH-like_DNA-bd_sf"/>
</dbReference>
<organism evidence="2">
    <name type="scientific">Burkholderia orbicola (strain AU 1054)</name>
    <dbReference type="NCBI Taxonomy" id="331271"/>
    <lineage>
        <taxon>Bacteria</taxon>
        <taxon>Pseudomonadati</taxon>
        <taxon>Pseudomonadota</taxon>
        <taxon>Betaproteobacteria</taxon>
        <taxon>Burkholderiales</taxon>
        <taxon>Burkholderiaceae</taxon>
        <taxon>Burkholderia</taxon>
        <taxon>Burkholderia cepacia complex</taxon>
        <taxon>Burkholderia orbicola</taxon>
    </lineage>
</organism>
<dbReference type="GO" id="GO:0003700">
    <property type="term" value="F:DNA-binding transcription factor activity"/>
    <property type="evidence" value="ECO:0007669"/>
    <property type="project" value="InterPro"/>
</dbReference>
<dbReference type="PANTHER" id="PTHR38600:SF2">
    <property type="entry name" value="SLL0088 PROTEIN"/>
    <property type="match status" value="1"/>
</dbReference>
<dbReference type="HOGENOM" id="CLU_097806_0_2_4"/>
<name>A0A0H2Y007_BURO1</name>
<evidence type="ECO:0000313" key="2">
    <source>
        <dbReference type="EMBL" id="ABF80275.1"/>
    </source>
</evidence>
<dbReference type="EMBL" id="CP000379">
    <property type="protein sequence ID" value="ABF80275.1"/>
    <property type="molecule type" value="Genomic_DNA"/>
</dbReference>